<name>A0ABN3D027_9ACTN</name>
<dbReference type="EMBL" id="BAAAQX010000047">
    <property type="protein sequence ID" value="GAA2215094.1"/>
    <property type="molecule type" value="Genomic_DNA"/>
</dbReference>
<gene>
    <name evidence="1" type="ORF">GCM10009850_105610</name>
</gene>
<dbReference type="RefSeq" id="WP_344493548.1">
    <property type="nucleotide sequence ID" value="NZ_BAAAQX010000047.1"/>
</dbReference>
<keyword evidence="2" id="KW-1185">Reference proteome</keyword>
<reference evidence="1 2" key="1">
    <citation type="journal article" date="2019" name="Int. J. Syst. Evol. Microbiol.">
        <title>The Global Catalogue of Microorganisms (GCM) 10K type strain sequencing project: providing services to taxonomists for standard genome sequencing and annotation.</title>
        <authorList>
            <consortium name="The Broad Institute Genomics Platform"/>
            <consortium name="The Broad Institute Genome Sequencing Center for Infectious Disease"/>
            <person name="Wu L."/>
            <person name="Ma J."/>
        </authorList>
    </citation>
    <scope>NUCLEOTIDE SEQUENCE [LARGE SCALE GENOMIC DNA]</scope>
    <source>
        <strain evidence="1 2">JCM 16114</strain>
    </source>
</reference>
<evidence type="ECO:0000313" key="1">
    <source>
        <dbReference type="EMBL" id="GAA2215094.1"/>
    </source>
</evidence>
<proteinExistence type="predicted"/>
<comment type="caution">
    <text evidence="1">The sequence shown here is derived from an EMBL/GenBank/DDBJ whole genome shotgun (WGS) entry which is preliminary data.</text>
</comment>
<evidence type="ECO:0000313" key="2">
    <source>
        <dbReference type="Proteomes" id="UP001499843"/>
    </source>
</evidence>
<accession>A0ABN3D027</accession>
<sequence length="80" mass="9059">MFIPGSPIAADGRTFDEAVTELIGALREYAEDWRDRLHDTPGHRQHRGLVRLISRSDDDRLREWLAAEVHQPVPGSDARG</sequence>
<protein>
    <submittedName>
        <fullName evidence="1">Uncharacterized protein</fullName>
    </submittedName>
</protein>
<dbReference type="Gene3D" id="3.30.160.620">
    <property type="match status" value="1"/>
</dbReference>
<dbReference type="Proteomes" id="UP001499843">
    <property type="component" value="Unassembled WGS sequence"/>
</dbReference>
<organism evidence="1 2">
    <name type="scientific">Nonomuraea monospora</name>
    <dbReference type="NCBI Taxonomy" id="568818"/>
    <lineage>
        <taxon>Bacteria</taxon>
        <taxon>Bacillati</taxon>
        <taxon>Actinomycetota</taxon>
        <taxon>Actinomycetes</taxon>
        <taxon>Streptosporangiales</taxon>
        <taxon>Streptosporangiaceae</taxon>
        <taxon>Nonomuraea</taxon>
    </lineage>
</organism>